<dbReference type="Proteomes" id="UP001291926">
    <property type="component" value="Unassembled WGS sequence"/>
</dbReference>
<gene>
    <name evidence="1" type="ORF">RD792_016455</name>
</gene>
<name>A0ABR0CJC6_9LAMI</name>
<organism evidence="1 2">
    <name type="scientific">Penstemon davidsonii</name>
    <dbReference type="NCBI Taxonomy" id="160366"/>
    <lineage>
        <taxon>Eukaryota</taxon>
        <taxon>Viridiplantae</taxon>
        <taxon>Streptophyta</taxon>
        <taxon>Embryophyta</taxon>
        <taxon>Tracheophyta</taxon>
        <taxon>Spermatophyta</taxon>
        <taxon>Magnoliopsida</taxon>
        <taxon>eudicotyledons</taxon>
        <taxon>Gunneridae</taxon>
        <taxon>Pentapetalae</taxon>
        <taxon>asterids</taxon>
        <taxon>lamiids</taxon>
        <taxon>Lamiales</taxon>
        <taxon>Plantaginaceae</taxon>
        <taxon>Cheloneae</taxon>
        <taxon>Penstemon</taxon>
    </lineage>
</organism>
<proteinExistence type="predicted"/>
<evidence type="ECO:0000313" key="2">
    <source>
        <dbReference type="Proteomes" id="UP001291926"/>
    </source>
</evidence>
<keyword evidence="2" id="KW-1185">Reference proteome</keyword>
<accession>A0ABR0CJC6</accession>
<sequence length="94" mass="10387">MEVMENVVIVGSGLATSHRQTDGVVMKYLRDGMLAKFLGGIGLKKSIFDCAYAPSIIENLNPMWLGQVVLACVFQRRNSSSNPTEDTTWGRTYT</sequence>
<protein>
    <submittedName>
        <fullName evidence="1">Uncharacterized protein</fullName>
    </submittedName>
</protein>
<dbReference type="EMBL" id="JAYDYQ010002688">
    <property type="protein sequence ID" value="KAK4477241.1"/>
    <property type="molecule type" value="Genomic_DNA"/>
</dbReference>
<comment type="caution">
    <text evidence="1">The sequence shown here is derived from an EMBL/GenBank/DDBJ whole genome shotgun (WGS) entry which is preliminary data.</text>
</comment>
<evidence type="ECO:0000313" key="1">
    <source>
        <dbReference type="EMBL" id="KAK4477241.1"/>
    </source>
</evidence>
<reference evidence="1 2" key="1">
    <citation type="journal article" date="2023" name="bioRxiv">
        <title>Genome report: Whole genome sequence and annotation of Penstemon davidsonii.</title>
        <authorList>
            <person name="Ostevik K.L."/>
            <person name="Alabady M."/>
            <person name="Zhang M."/>
            <person name="Rausher M.D."/>
        </authorList>
    </citation>
    <scope>NUCLEOTIDE SEQUENCE [LARGE SCALE GENOMIC DNA]</scope>
    <source>
        <strain evidence="1">DNT005</strain>
        <tissue evidence="1">Whole leaf</tissue>
    </source>
</reference>